<reference evidence="7 8" key="1">
    <citation type="submission" date="2016-10" db="EMBL/GenBank/DDBJ databases">
        <authorList>
            <person name="de Groot N.N."/>
        </authorList>
    </citation>
    <scope>NUCLEOTIDE SEQUENCE [LARGE SCALE GENOMIC DNA]</scope>
    <source>
        <strain evidence="7 8">DSM 8423</strain>
    </source>
</reference>
<dbReference type="PANTHER" id="PTHR43409:SF4">
    <property type="entry name" value="RADICAL SAM SUPERFAMILY PROTEIN"/>
    <property type="match status" value="1"/>
</dbReference>
<dbReference type="STRING" id="43775.SAMN04489760_13923"/>
<keyword evidence="5" id="KW-0411">Iron-sulfur</keyword>
<dbReference type="InterPro" id="IPR013785">
    <property type="entry name" value="Aldolase_TIM"/>
</dbReference>
<dbReference type="PANTHER" id="PTHR43409">
    <property type="entry name" value="ANAEROBIC MAGNESIUM-PROTOPORPHYRIN IX MONOMETHYL ESTER CYCLASE-RELATED"/>
    <property type="match status" value="1"/>
</dbReference>
<dbReference type="InterPro" id="IPR006638">
    <property type="entry name" value="Elp3/MiaA/NifB-like_rSAM"/>
</dbReference>
<dbReference type="InterPro" id="IPR058240">
    <property type="entry name" value="rSAM_sf"/>
</dbReference>
<keyword evidence="8" id="KW-1185">Reference proteome</keyword>
<proteinExistence type="predicted"/>
<evidence type="ECO:0000313" key="7">
    <source>
        <dbReference type="EMBL" id="SEM72746.1"/>
    </source>
</evidence>
<evidence type="ECO:0000256" key="1">
    <source>
        <dbReference type="ARBA" id="ARBA00001966"/>
    </source>
</evidence>
<dbReference type="PROSITE" id="PS51918">
    <property type="entry name" value="RADICAL_SAM"/>
    <property type="match status" value="1"/>
</dbReference>
<evidence type="ECO:0000259" key="6">
    <source>
        <dbReference type="PROSITE" id="PS51918"/>
    </source>
</evidence>
<dbReference type="InterPro" id="IPR007197">
    <property type="entry name" value="rSAM"/>
</dbReference>
<keyword evidence="4" id="KW-0408">Iron</keyword>
<dbReference type="SFLD" id="SFLDS00029">
    <property type="entry name" value="Radical_SAM"/>
    <property type="match status" value="1"/>
</dbReference>
<protein>
    <submittedName>
        <fullName evidence="7">Radical SAM superfamily protein</fullName>
    </submittedName>
</protein>
<dbReference type="SFLD" id="SFLDG01095">
    <property type="entry name" value="Uncharacterised_Radical_SAM_Su"/>
    <property type="match status" value="1"/>
</dbReference>
<dbReference type="GO" id="GO:0046872">
    <property type="term" value="F:metal ion binding"/>
    <property type="evidence" value="ECO:0007669"/>
    <property type="project" value="UniProtKB-KW"/>
</dbReference>
<dbReference type="SMART" id="SM00729">
    <property type="entry name" value="Elp3"/>
    <property type="match status" value="1"/>
</dbReference>
<comment type="cofactor">
    <cofactor evidence="1">
        <name>[4Fe-4S] cluster</name>
        <dbReference type="ChEBI" id="CHEBI:49883"/>
    </cofactor>
</comment>
<gene>
    <name evidence="7" type="ORF">SAMN04489760_13923</name>
</gene>
<feature type="domain" description="Radical SAM core" evidence="6">
    <location>
        <begin position="13"/>
        <end position="284"/>
    </location>
</feature>
<evidence type="ECO:0000256" key="2">
    <source>
        <dbReference type="ARBA" id="ARBA00022691"/>
    </source>
</evidence>
<keyword evidence="3" id="KW-0479">Metal-binding</keyword>
<dbReference type="GO" id="GO:0051536">
    <property type="term" value="F:iron-sulfur cluster binding"/>
    <property type="evidence" value="ECO:0007669"/>
    <property type="project" value="UniProtKB-KW"/>
</dbReference>
<dbReference type="Proteomes" id="UP000198744">
    <property type="component" value="Unassembled WGS sequence"/>
</dbReference>
<dbReference type="Gene3D" id="3.20.20.70">
    <property type="entry name" value="Aldolase class I"/>
    <property type="match status" value="1"/>
</dbReference>
<evidence type="ECO:0000256" key="3">
    <source>
        <dbReference type="ARBA" id="ARBA00022723"/>
    </source>
</evidence>
<dbReference type="AlphaFoldDB" id="A0A1H8AQG8"/>
<evidence type="ECO:0000256" key="5">
    <source>
        <dbReference type="ARBA" id="ARBA00023014"/>
    </source>
</evidence>
<evidence type="ECO:0000313" key="8">
    <source>
        <dbReference type="Proteomes" id="UP000198744"/>
    </source>
</evidence>
<name>A0A1H8AQG8_9BACT</name>
<accession>A0A1H8AQG8</accession>
<dbReference type="InterPro" id="IPR051198">
    <property type="entry name" value="BchE-like"/>
</dbReference>
<dbReference type="RefSeq" id="WP_093884730.1">
    <property type="nucleotide sequence ID" value="NZ_FOBS01000039.1"/>
</dbReference>
<dbReference type="EMBL" id="FOBS01000039">
    <property type="protein sequence ID" value="SEM72746.1"/>
    <property type="molecule type" value="Genomic_DNA"/>
</dbReference>
<organism evidence="7 8">
    <name type="scientific">Syntrophus gentianae</name>
    <dbReference type="NCBI Taxonomy" id="43775"/>
    <lineage>
        <taxon>Bacteria</taxon>
        <taxon>Pseudomonadati</taxon>
        <taxon>Thermodesulfobacteriota</taxon>
        <taxon>Syntrophia</taxon>
        <taxon>Syntrophales</taxon>
        <taxon>Syntrophaceae</taxon>
        <taxon>Syntrophus</taxon>
    </lineage>
</organism>
<dbReference type="OrthoDB" id="5470216at2"/>
<evidence type="ECO:0000256" key="4">
    <source>
        <dbReference type="ARBA" id="ARBA00023004"/>
    </source>
</evidence>
<keyword evidence="2" id="KW-0949">S-adenosyl-L-methionine</keyword>
<sequence>MDFSFEQGPIRPPSEAKSLLIRVTRNCPWNKCAFCNSYRGRKFELRSLDEIFADIGKMKEIVNHVRELSLKLGEGGQLTNKVVRLIFGQENAYDDGFRSVAAWLYYGGQSVFIQDADSLIIKTDTLASVLNEIKSAFPFVTRITSYCRSKTASRKSVEELKRLKSAGLSRIHIGMESGYDPLLAFIRKGVTAAEHIKGGRHVVEAGLSLSEYVVPGLGGTRWTREHAEETARVLNEINPDFIRLRSLHAVPGTDLHDKILQGEFIPLSDNEVVKEIRSFLEKLEGINSTVVSDHILNLLEEVQGKLPDDKNKILAVIDRYLALSEKDQLIFRLGRRKGIYRSLDDLSDSRTYNTLRTTVEQYELREPGQLDKALSQMMHNYI</sequence>
<dbReference type="SUPFAM" id="SSF102114">
    <property type="entry name" value="Radical SAM enzymes"/>
    <property type="match status" value="1"/>
</dbReference>
<dbReference type="GO" id="GO:0003824">
    <property type="term" value="F:catalytic activity"/>
    <property type="evidence" value="ECO:0007669"/>
    <property type="project" value="InterPro"/>
</dbReference>